<accession>A0ABN9LAC1</accession>
<feature type="coiled-coil region" evidence="1">
    <location>
        <begin position="337"/>
        <end position="364"/>
    </location>
</feature>
<protein>
    <submittedName>
        <fullName evidence="2">Uncharacterized protein</fullName>
    </submittedName>
</protein>
<gene>
    <name evidence="2" type="ORF">RIMI_LOCUS5803949</name>
</gene>
<feature type="non-terminal residue" evidence="2">
    <location>
        <position position="506"/>
    </location>
</feature>
<keyword evidence="1" id="KW-0175">Coiled coil</keyword>
<keyword evidence="3" id="KW-1185">Reference proteome</keyword>
<organism evidence="2 3">
    <name type="scientific">Ranitomeya imitator</name>
    <name type="common">mimic poison frog</name>
    <dbReference type="NCBI Taxonomy" id="111125"/>
    <lineage>
        <taxon>Eukaryota</taxon>
        <taxon>Metazoa</taxon>
        <taxon>Chordata</taxon>
        <taxon>Craniata</taxon>
        <taxon>Vertebrata</taxon>
        <taxon>Euteleostomi</taxon>
        <taxon>Amphibia</taxon>
        <taxon>Batrachia</taxon>
        <taxon>Anura</taxon>
        <taxon>Neobatrachia</taxon>
        <taxon>Hyloidea</taxon>
        <taxon>Dendrobatidae</taxon>
        <taxon>Dendrobatinae</taxon>
        <taxon>Ranitomeya</taxon>
    </lineage>
</organism>
<evidence type="ECO:0000313" key="3">
    <source>
        <dbReference type="Proteomes" id="UP001176940"/>
    </source>
</evidence>
<proteinExistence type="predicted"/>
<sequence>MKKVEYKCAKEKAIEAETKKKNLEEDDAFHKVSKHFPIPKREPFLPVKLGEESYETLISETKKPIILGRKSLLLSTEGKQLPGVSLSPSHTLMAPTAQVEHNLVAGQLAGIPQTVIKADLSPAQVKSGMTSVVIQLPSTIQLKDIVGHSPIPISLSAMPGDVSTLTPPFSVSEVDDLSMMPKIVNVTSLAQGGELDLGLELDIGTTDSERVCNSDAYTSRAEKGNASVQEASFVTAESCIPSTSIHMDKAEESLTDTTGKICNPYSSLLENASLENDSSSTGASLQCKIVSSSNDALNKTFDEIRDSGLDLELKKLTSAIDEAGLDPSELSDTMGDLEEADETLTSLLDEIAFLNQQINNDSENLDSVSDFPGSDTASRCSTSKCKEEQEAKEKNVSFNPFVMHLEEGEILDSSKYNREAGFGACEVEARREPPLPDVGAQSGPPTFASTCENTEKTVTSDVFWRPMPKLTPFGLKSHTVPSDQRVLASKSMPSLASVAMRLSSPD</sequence>
<evidence type="ECO:0000256" key="1">
    <source>
        <dbReference type="SAM" id="Coils"/>
    </source>
</evidence>
<evidence type="ECO:0000313" key="2">
    <source>
        <dbReference type="EMBL" id="CAJ0934151.1"/>
    </source>
</evidence>
<dbReference type="EMBL" id="CAUEEQ010010104">
    <property type="protein sequence ID" value="CAJ0934151.1"/>
    <property type="molecule type" value="Genomic_DNA"/>
</dbReference>
<dbReference type="Proteomes" id="UP001176940">
    <property type="component" value="Unassembled WGS sequence"/>
</dbReference>
<reference evidence="2" key="1">
    <citation type="submission" date="2023-07" db="EMBL/GenBank/DDBJ databases">
        <authorList>
            <person name="Stuckert A."/>
        </authorList>
    </citation>
    <scope>NUCLEOTIDE SEQUENCE</scope>
</reference>
<comment type="caution">
    <text evidence="2">The sequence shown here is derived from an EMBL/GenBank/DDBJ whole genome shotgun (WGS) entry which is preliminary data.</text>
</comment>
<name>A0ABN9LAC1_9NEOB</name>